<dbReference type="EMBL" id="CALOZG010000045">
    <property type="protein sequence ID" value="CAH4035791.1"/>
    <property type="molecule type" value="Genomic_DNA"/>
</dbReference>
<comment type="caution">
    <text evidence="1">The sequence shown here is derived from an EMBL/GenBank/DDBJ whole genome shotgun (WGS) entry which is preliminary data.</text>
</comment>
<name>A0A9P0TUR5_PIEBR</name>
<accession>A0A9P0TUR5</accession>
<reference evidence="1" key="1">
    <citation type="submission" date="2022-05" db="EMBL/GenBank/DDBJ databases">
        <authorList>
            <person name="Okamura Y."/>
        </authorList>
    </citation>
    <scope>NUCLEOTIDE SEQUENCE</scope>
</reference>
<evidence type="ECO:0000313" key="1">
    <source>
        <dbReference type="EMBL" id="CAH4035791.1"/>
    </source>
</evidence>
<organism evidence="1 2">
    <name type="scientific">Pieris brassicae</name>
    <name type="common">White butterfly</name>
    <name type="synonym">Large white butterfly</name>
    <dbReference type="NCBI Taxonomy" id="7116"/>
    <lineage>
        <taxon>Eukaryota</taxon>
        <taxon>Metazoa</taxon>
        <taxon>Ecdysozoa</taxon>
        <taxon>Arthropoda</taxon>
        <taxon>Hexapoda</taxon>
        <taxon>Insecta</taxon>
        <taxon>Pterygota</taxon>
        <taxon>Neoptera</taxon>
        <taxon>Endopterygota</taxon>
        <taxon>Lepidoptera</taxon>
        <taxon>Glossata</taxon>
        <taxon>Ditrysia</taxon>
        <taxon>Papilionoidea</taxon>
        <taxon>Pieridae</taxon>
        <taxon>Pierinae</taxon>
        <taxon>Pieris</taxon>
    </lineage>
</organism>
<evidence type="ECO:0000313" key="2">
    <source>
        <dbReference type="Proteomes" id="UP001152562"/>
    </source>
</evidence>
<dbReference type="AlphaFoldDB" id="A0A9P0TUR5"/>
<proteinExistence type="predicted"/>
<sequence>MPQTVKSELAVLLVLFPQEMLDHLSFIGLIMGPGTFFHYRSYFSIEEKKIASGYPGYPGYAGMKQLRNRERHNGGLPQWFVMEALGVKQQEIQRNDLDSAMNDQGISGRGLTETVYETSNDGTPQFALDSLSPGRYTFLIYAVNPRGRSLQPAAHLHNN</sequence>
<protein>
    <submittedName>
        <fullName evidence="1">Uncharacterized protein</fullName>
    </submittedName>
</protein>
<gene>
    <name evidence="1" type="ORF">PIBRA_LOCUS11811</name>
</gene>
<keyword evidence="2" id="KW-1185">Reference proteome</keyword>
<dbReference type="Proteomes" id="UP001152562">
    <property type="component" value="Unassembled WGS sequence"/>
</dbReference>